<gene>
    <name evidence="1" type="ORF">EIB73_04125</name>
</gene>
<dbReference type="EMBL" id="CP034159">
    <property type="protein sequence ID" value="AZI32419.1"/>
    <property type="molecule type" value="Genomic_DNA"/>
</dbReference>
<accession>A0A3G8XH86</accession>
<dbReference type="AlphaFoldDB" id="A0A3G8XH86"/>
<dbReference type="RefSeq" id="WP_125022900.1">
    <property type="nucleotide sequence ID" value="NZ_CP034159.1"/>
</dbReference>
<reference evidence="2" key="1">
    <citation type="submission" date="2018-11" db="EMBL/GenBank/DDBJ databases">
        <title>Proposal to divide the Flavobacteriaceae and reorganize its genera based on Amino Acid Identity values calculated from whole genome sequences.</title>
        <authorList>
            <person name="Nicholson A.C."/>
            <person name="Gulvik C.A."/>
            <person name="Whitney A.M."/>
            <person name="Humrighouse B.W."/>
            <person name="Bell M."/>
            <person name="Holmes B."/>
            <person name="Steigerwalt A.G."/>
            <person name="Villarma A."/>
            <person name="Sheth M."/>
            <person name="Batra D."/>
            <person name="Pryor J."/>
            <person name="Bernardet J.-F."/>
            <person name="Hugo C."/>
            <person name="Kampfer P."/>
            <person name="Newman J.D."/>
            <person name="McQuiston J.R."/>
        </authorList>
    </citation>
    <scope>NUCLEOTIDE SEQUENCE [LARGE SCALE GENOMIC DNA]</scope>
    <source>
        <strain evidence="2">G0081</strain>
    </source>
</reference>
<organism evidence="1 2">
    <name type="scientific">Kaistella carnis</name>
    <dbReference type="NCBI Taxonomy" id="1241979"/>
    <lineage>
        <taxon>Bacteria</taxon>
        <taxon>Pseudomonadati</taxon>
        <taxon>Bacteroidota</taxon>
        <taxon>Flavobacteriia</taxon>
        <taxon>Flavobacteriales</taxon>
        <taxon>Weeksellaceae</taxon>
        <taxon>Chryseobacterium group</taxon>
        <taxon>Kaistella</taxon>
    </lineage>
</organism>
<keyword evidence="2" id="KW-1185">Reference proteome</keyword>
<name>A0A3G8XH86_9FLAO</name>
<evidence type="ECO:0000313" key="1">
    <source>
        <dbReference type="EMBL" id="AZI32419.1"/>
    </source>
</evidence>
<dbReference type="Proteomes" id="UP000270185">
    <property type="component" value="Chromosome"/>
</dbReference>
<evidence type="ECO:0000313" key="2">
    <source>
        <dbReference type="Proteomes" id="UP000270185"/>
    </source>
</evidence>
<protein>
    <submittedName>
        <fullName evidence="1">Uncharacterized protein</fullName>
    </submittedName>
</protein>
<proteinExistence type="predicted"/>
<dbReference type="OrthoDB" id="711735at2"/>
<sequence length="101" mass="11825">MQKNDALIAVVNNLQITEKRMGGESDEKQFELLVEFIDDLIRNDFNRLLSILYRVDISEEKLKLKLAQNKETPVPSAEIIAHLLIDREAEKILSREKYRKK</sequence>
<dbReference type="KEGG" id="ccas:EIB73_04125"/>